<dbReference type="GO" id="GO:0006508">
    <property type="term" value="P:proteolysis"/>
    <property type="evidence" value="ECO:0007669"/>
    <property type="project" value="InterPro"/>
</dbReference>
<dbReference type="Proteomes" id="UP000188597">
    <property type="component" value="Unassembled WGS sequence"/>
</dbReference>
<dbReference type="GO" id="GO:0004252">
    <property type="term" value="F:serine-type endopeptidase activity"/>
    <property type="evidence" value="ECO:0007669"/>
    <property type="project" value="InterPro"/>
</dbReference>
<evidence type="ECO:0000313" key="1">
    <source>
        <dbReference type="EMBL" id="OOE06432.1"/>
    </source>
</evidence>
<protein>
    <submittedName>
        <fullName evidence="1">Peptidase S8</fullName>
    </submittedName>
</protein>
<name>A0A1V3FXM0_9BACL</name>
<sequence>VAAPGRSGATNRTIFTFGTSNATALVTREASRLFDILEADVDGKEDSPLPGPEYHPLLVRALLTHASSWGEWEARFRRDLGIPAQDARRKLSAMLGYGRLDTARLGAAATNRAVLIAGGRIGGDQRHTYELPLPPSLRSRAAWHRFTITLAYAVPTVGQLTRYRGAKVYFDTPDTKLAAGDRIEGEHFTVRRGSLQHELVQGSRAMTFGDGDAFPIHVECMDDAQHLPKKKNVRYALVVSIETAEEVSTTIHDEVRARLRQQARERAQERVRS</sequence>
<reference evidence="1 2" key="1">
    <citation type="submission" date="2016-11" db="EMBL/GenBank/DDBJ databases">
        <authorList>
            <person name="Jaros S."/>
            <person name="Januszkiewicz K."/>
            <person name="Wedrychowicz H."/>
        </authorList>
    </citation>
    <scope>NUCLEOTIDE SEQUENCE [LARGE SCALE GENOMIC DNA]</scope>
    <source>
        <strain evidence="1 2">Con a/3</strain>
    </source>
</reference>
<dbReference type="InterPro" id="IPR036852">
    <property type="entry name" value="Peptidase_S8/S53_dom_sf"/>
</dbReference>
<dbReference type="RefSeq" id="WP_216352809.1">
    <property type="nucleotide sequence ID" value="NZ_MQMF01000033.1"/>
</dbReference>
<comment type="caution">
    <text evidence="1">The sequence shown here is derived from an EMBL/GenBank/DDBJ whole genome shotgun (WGS) entry which is preliminary data.</text>
</comment>
<dbReference type="SUPFAM" id="SSF52743">
    <property type="entry name" value="Subtilisin-like"/>
    <property type="match status" value="1"/>
</dbReference>
<gene>
    <name evidence="1" type="ORF">UN64_19870</name>
</gene>
<organism evidence="1 2">
    <name type="scientific">Fictibacillus arsenicus</name>
    <dbReference type="NCBI Taxonomy" id="255247"/>
    <lineage>
        <taxon>Bacteria</taxon>
        <taxon>Bacillati</taxon>
        <taxon>Bacillota</taxon>
        <taxon>Bacilli</taxon>
        <taxon>Bacillales</taxon>
        <taxon>Fictibacillaceae</taxon>
        <taxon>Fictibacillus</taxon>
    </lineage>
</organism>
<evidence type="ECO:0000313" key="2">
    <source>
        <dbReference type="Proteomes" id="UP000188597"/>
    </source>
</evidence>
<dbReference type="AlphaFoldDB" id="A0A1V3FXM0"/>
<feature type="non-terminal residue" evidence="1">
    <location>
        <position position="1"/>
    </location>
</feature>
<accession>A0A1V3FXM0</accession>
<dbReference type="EMBL" id="MQMF01000033">
    <property type="protein sequence ID" value="OOE06432.1"/>
    <property type="molecule type" value="Genomic_DNA"/>
</dbReference>
<proteinExistence type="predicted"/>